<feature type="transmembrane region" description="Helical" evidence="1">
    <location>
        <begin position="248"/>
        <end position="268"/>
    </location>
</feature>
<comment type="caution">
    <text evidence="3">The sequence shown here is derived from an EMBL/GenBank/DDBJ whole genome shotgun (WGS) entry which is preliminary data.</text>
</comment>
<dbReference type="EMBL" id="AOIU01000028">
    <property type="protein sequence ID" value="ELZ24884.1"/>
    <property type="molecule type" value="Genomic_DNA"/>
</dbReference>
<keyword evidence="1" id="KW-0472">Membrane</keyword>
<accession>M0CSN6</accession>
<evidence type="ECO:0000256" key="1">
    <source>
        <dbReference type="SAM" id="Phobius"/>
    </source>
</evidence>
<dbReference type="Pfam" id="PF01569">
    <property type="entry name" value="PAP2"/>
    <property type="match status" value="1"/>
</dbReference>
<dbReference type="PANTHER" id="PTHR14969">
    <property type="entry name" value="SPHINGOSINE-1-PHOSPHATE PHOSPHOHYDROLASE"/>
    <property type="match status" value="1"/>
</dbReference>
<evidence type="ECO:0000313" key="4">
    <source>
        <dbReference type="Proteomes" id="UP000011626"/>
    </source>
</evidence>
<dbReference type="InterPro" id="IPR000326">
    <property type="entry name" value="PAP2/HPO"/>
</dbReference>
<gene>
    <name evidence="3" type="ORF">C475_11625</name>
</gene>
<proteinExistence type="predicted"/>
<name>M0CSN6_9EURY</name>
<dbReference type="Proteomes" id="UP000011626">
    <property type="component" value="Unassembled WGS sequence"/>
</dbReference>
<feature type="domain" description="Phosphatidic acid phosphatase type 2/haloperoxidase" evidence="2">
    <location>
        <begin position="53"/>
        <end position="162"/>
    </location>
</feature>
<evidence type="ECO:0000313" key="3">
    <source>
        <dbReference type="EMBL" id="ELZ24884.1"/>
    </source>
</evidence>
<feature type="transmembrane region" description="Helical" evidence="1">
    <location>
        <begin position="55"/>
        <end position="76"/>
    </location>
</feature>
<dbReference type="AlphaFoldDB" id="M0CSN6"/>
<dbReference type="PANTHER" id="PTHR14969:SF13">
    <property type="entry name" value="AT30094P"/>
    <property type="match status" value="1"/>
</dbReference>
<dbReference type="Gene3D" id="1.20.144.10">
    <property type="entry name" value="Phosphatidic acid phosphatase type 2/haloperoxidase"/>
    <property type="match status" value="1"/>
</dbReference>
<feature type="transmembrane region" description="Helical" evidence="1">
    <location>
        <begin position="122"/>
        <end position="141"/>
    </location>
</feature>
<dbReference type="InterPro" id="IPR036938">
    <property type="entry name" value="PAP2/HPO_sf"/>
</dbReference>
<dbReference type="PATRIC" id="fig|797114.5.peg.2368"/>
<evidence type="ECO:0000259" key="2">
    <source>
        <dbReference type="SMART" id="SM00014"/>
    </source>
</evidence>
<reference evidence="3 4" key="1">
    <citation type="journal article" date="2014" name="PLoS Genet.">
        <title>Phylogenetically driven sequencing of extremely halophilic archaea reveals strategies for static and dynamic osmo-response.</title>
        <authorList>
            <person name="Becker E.A."/>
            <person name="Seitzer P.M."/>
            <person name="Tritt A."/>
            <person name="Larsen D."/>
            <person name="Krusor M."/>
            <person name="Yao A.I."/>
            <person name="Wu D."/>
            <person name="Madern D."/>
            <person name="Eisen J.A."/>
            <person name="Darling A.E."/>
            <person name="Facciotti M.T."/>
        </authorList>
    </citation>
    <scope>NUCLEOTIDE SEQUENCE [LARGE SCALE GENOMIC DNA]</scope>
    <source>
        <strain evidence="3 4">2-9-1</strain>
    </source>
</reference>
<keyword evidence="4" id="KW-1185">Reference proteome</keyword>
<dbReference type="STRING" id="797114.C475_11625"/>
<protein>
    <submittedName>
        <fullName evidence="3">Phosphoesterase PA-phosphatase-related protein</fullName>
    </submittedName>
</protein>
<feature type="transmembrane region" description="Helical" evidence="1">
    <location>
        <begin position="147"/>
        <end position="164"/>
    </location>
</feature>
<organism evidence="3 4">
    <name type="scientific">Halosimplex carlsbadense 2-9-1</name>
    <dbReference type="NCBI Taxonomy" id="797114"/>
    <lineage>
        <taxon>Archaea</taxon>
        <taxon>Methanobacteriati</taxon>
        <taxon>Methanobacteriota</taxon>
        <taxon>Stenosarchaea group</taxon>
        <taxon>Halobacteria</taxon>
        <taxon>Halobacteriales</taxon>
        <taxon>Haloarculaceae</taxon>
        <taxon>Halosimplex</taxon>
    </lineage>
</organism>
<sequence length="278" mass="27104">MTGSVASGRFGETVRAAVPSWLVPVFRGVTRLGNLGVVLVAFAVDYWFVDRERGAHAIGVVVAGTALLVALKHAFAAPRPPASVGVVSAGGHGFPSGHAMGAAIAYGALAVDLDVGSPRARYAAAAVVVSLIALSRVVLGVHFVRDVLAGIAFGLAFLAVAFGLTGRDPGLAFTLAVATGLLAVGVSGAGYDAVALLGLAVGATAAWEIGGSGTARERAPTRPAVVAGLLSPLAGAGALALAADSRSAAVFAFAVAVGAGLVAPPALLDGPGDATATA</sequence>
<dbReference type="SMART" id="SM00014">
    <property type="entry name" value="acidPPc"/>
    <property type="match status" value="1"/>
</dbReference>
<feature type="transmembrane region" description="Helical" evidence="1">
    <location>
        <begin position="223"/>
        <end position="242"/>
    </location>
</feature>
<dbReference type="SUPFAM" id="SSF48317">
    <property type="entry name" value="Acid phosphatase/Vanadium-dependent haloperoxidase"/>
    <property type="match status" value="1"/>
</dbReference>
<keyword evidence="1" id="KW-0812">Transmembrane</keyword>
<dbReference type="eggNOG" id="arCOG03058">
    <property type="taxonomic scope" value="Archaea"/>
</dbReference>
<keyword evidence="1" id="KW-1133">Transmembrane helix</keyword>
<feature type="transmembrane region" description="Helical" evidence="1">
    <location>
        <begin position="29"/>
        <end position="48"/>
    </location>
</feature>